<evidence type="ECO:0000256" key="2">
    <source>
        <dbReference type="ARBA" id="ARBA00022884"/>
    </source>
</evidence>
<accession>G2TLN2</accession>
<protein>
    <recommendedName>
        <fullName evidence="4">CRISPR-associated endoribonuclease</fullName>
    </recommendedName>
</protein>
<dbReference type="eggNOG" id="COG1583">
    <property type="taxonomic scope" value="Bacteria"/>
</dbReference>
<feature type="active site" description="Proton acceptor" evidence="6">
    <location>
        <position position="29"/>
    </location>
</feature>
<dbReference type="InterPro" id="IPR010156">
    <property type="entry name" value="CRISPR-assoc_prot_Cas6"/>
</dbReference>
<dbReference type="Gene3D" id="3.30.70.1890">
    <property type="match status" value="1"/>
</dbReference>
<evidence type="ECO:0000313" key="8">
    <source>
        <dbReference type="EMBL" id="AEP01116.1"/>
    </source>
</evidence>
<dbReference type="PANTHER" id="PTHR36984">
    <property type="entry name" value="CRISPR-ASSOCIATED ENDORIBONUCLEASE CAS6 1"/>
    <property type="match status" value="1"/>
</dbReference>
<dbReference type="GO" id="GO:0051607">
    <property type="term" value="P:defense response to virus"/>
    <property type="evidence" value="ECO:0007669"/>
    <property type="project" value="UniProtKB-KW"/>
</dbReference>
<gene>
    <name evidence="8" type="ORF">Bcoa_1929</name>
</gene>
<proteinExistence type="inferred from homology"/>
<comment type="function">
    <text evidence="4">CRISPR (clustered regularly interspaced short palindromic repeat), is an adaptive immune system that provides protection against mobile genetic elements (viruses, transposable elements and conjugative plasmids). CRISPR clusters contain sequences complementary to antecedent mobile elements and target invading nucleic acids. CRISPR clusters are transcribed and processed into CRISPR RNA (crRNA).</text>
</comment>
<feature type="site" description="Transition state stabilizer" evidence="5">
    <location>
        <position position="54"/>
    </location>
</feature>
<sequence length="251" mass="29045">MKLIVTFSANDNALKLPLNYQQMLQGFIYRNLLDPDFSRFLHNHGFLNGKRIFKLFVFSQLFGKYSLLKETKEIVFKGPVTWHVGSVVPEFIKGFGRSLLTSGHLELNGQEMKVEEVTYRQDTPESEKCRIRMLSPITVYSTYQNQNGKKITQYFDPKDPAFTYLVEENIKKKYAAFYQKDTQDLFFKIQPVRVTEKDKRITRYKGFIINGWGGIYVIEGSPNLLSFAESTGLGSKNSQGFGMFEVIHQQL</sequence>
<dbReference type="AlphaFoldDB" id="G2TLN2"/>
<dbReference type="InterPro" id="IPR045747">
    <property type="entry name" value="CRISPR-assoc_prot_Cas6_N_sf"/>
</dbReference>
<evidence type="ECO:0000256" key="1">
    <source>
        <dbReference type="ARBA" id="ARBA00005937"/>
    </source>
</evidence>
<dbReference type="OrthoDB" id="9797488at2"/>
<feature type="domain" description="CRISPR associated protein Cas6 C-terminal" evidence="7">
    <location>
        <begin position="125"/>
        <end position="246"/>
    </location>
</feature>
<reference evidence="8 9" key="1">
    <citation type="journal article" date="2011" name="Stand. Genomic Sci.">
        <title>Complete Genome Sequence of a thermotolerant sporogenic lactic acid bacterium, Bacillus coagulans strain 36D1.</title>
        <authorList>
            <person name="Rhee M.S."/>
            <person name="Moritz B.E."/>
            <person name="Xie G."/>
            <person name="Glavina Del Rio T."/>
            <person name="Dalin E."/>
            <person name="Tice H."/>
            <person name="Bruce D."/>
            <person name="Goodwin L."/>
            <person name="Chertkov O."/>
            <person name="Brettin T."/>
            <person name="Han C."/>
            <person name="Detter C."/>
            <person name="Pitluck S."/>
            <person name="Land M.L."/>
            <person name="Patel M."/>
            <person name="Ou M."/>
            <person name="Harbrucker R."/>
            <person name="Ingram L.O."/>
            <person name="Shanmugam K.T."/>
        </authorList>
    </citation>
    <scope>NUCLEOTIDE SEQUENCE [LARGE SCALE GENOMIC DNA]</scope>
    <source>
        <strain evidence="8 9">36D1</strain>
    </source>
</reference>
<dbReference type="GO" id="GO:0003723">
    <property type="term" value="F:RNA binding"/>
    <property type="evidence" value="ECO:0007669"/>
    <property type="project" value="UniProtKB-KW"/>
</dbReference>
<comment type="similarity">
    <text evidence="1 4">Belongs to the CRISPR-associated protein Cas6/Cse3/CasE family.</text>
</comment>
<evidence type="ECO:0000256" key="4">
    <source>
        <dbReference type="PIRNR" id="PIRNR005054"/>
    </source>
</evidence>
<feature type="active site" description="Proton donor" evidence="6">
    <location>
        <position position="42"/>
    </location>
</feature>
<dbReference type="RefSeq" id="WP_014097195.1">
    <property type="nucleotide sequence ID" value="NC_016023.1"/>
</dbReference>
<dbReference type="NCBIfam" id="TIGR01877">
    <property type="entry name" value="cas_cas6"/>
    <property type="match status" value="1"/>
</dbReference>
<dbReference type="Gene3D" id="3.30.70.1900">
    <property type="match status" value="1"/>
</dbReference>
<dbReference type="PIRSF" id="PIRSF005054">
    <property type="entry name" value="PF1131"/>
    <property type="match status" value="1"/>
</dbReference>
<dbReference type="KEGG" id="bag:Bcoa_1929"/>
<evidence type="ECO:0000259" key="7">
    <source>
        <dbReference type="Pfam" id="PF01881"/>
    </source>
</evidence>
<evidence type="ECO:0000256" key="3">
    <source>
        <dbReference type="ARBA" id="ARBA00023118"/>
    </source>
</evidence>
<evidence type="ECO:0000256" key="6">
    <source>
        <dbReference type="PIRSR" id="PIRSR005054-50"/>
    </source>
</evidence>
<dbReference type="GO" id="GO:0016788">
    <property type="term" value="F:hydrolase activity, acting on ester bonds"/>
    <property type="evidence" value="ECO:0007669"/>
    <property type="project" value="InterPro"/>
</dbReference>
<dbReference type="CDD" id="cd21140">
    <property type="entry name" value="Cas6_I-like"/>
    <property type="match status" value="1"/>
</dbReference>
<dbReference type="Pfam" id="PF01881">
    <property type="entry name" value="Cas_Cas6_C"/>
    <property type="match status" value="1"/>
</dbReference>
<keyword evidence="2" id="KW-0694">RNA-binding</keyword>
<dbReference type="Proteomes" id="UP000009283">
    <property type="component" value="Chromosome"/>
</dbReference>
<evidence type="ECO:0000256" key="5">
    <source>
        <dbReference type="PIRSR" id="PIRSR005054-1"/>
    </source>
</evidence>
<name>G2TLN2_HEYCO</name>
<organism evidence="8 9">
    <name type="scientific">Heyndrickxia coagulans 36D1</name>
    <dbReference type="NCBI Taxonomy" id="345219"/>
    <lineage>
        <taxon>Bacteria</taxon>
        <taxon>Bacillati</taxon>
        <taxon>Bacillota</taxon>
        <taxon>Bacilli</taxon>
        <taxon>Bacillales</taxon>
        <taxon>Bacillaceae</taxon>
        <taxon>Heyndrickxia</taxon>
    </lineage>
</organism>
<dbReference type="HOGENOM" id="CLU_089858_2_0_9"/>
<keyword evidence="3" id="KW-0051">Antiviral defense</keyword>
<dbReference type="PANTHER" id="PTHR36984:SF1">
    <property type="entry name" value="CRISPR-ASSOCIATED ENDORIBONUCLEASE CAS6 1"/>
    <property type="match status" value="1"/>
</dbReference>
<dbReference type="InterPro" id="IPR049435">
    <property type="entry name" value="Cas_Cas6_C"/>
</dbReference>
<dbReference type="Pfam" id="PF21350">
    <property type="entry name" value="Cas6_I-A"/>
    <property type="match status" value="1"/>
</dbReference>
<dbReference type="EMBL" id="CP003056">
    <property type="protein sequence ID" value="AEP01116.1"/>
    <property type="molecule type" value="Genomic_DNA"/>
</dbReference>
<evidence type="ECO:0000313" key="9">
    <source>
        <dbReference type="Proteomes" id="UP000009283"/>
    </source>
</evidence>